<dbReference type="EMBL" id="JANEYF010005711">
    <property type="protein sequence ID" value="KAJ8927213.1"/>
    <property type="molecule type" value="Genomic_DNA"/>
</dbReference>
<dbReference type="SUPFAM" id="SSF47336">
    <property type="entry name" value="ACP-like"/>
    <property type="match status" value="1"/>
</dbReference>
<proteinExistence type="inferred from homology"/>
<dbReference type="PROSITE" id="PS50075">
    <property type="entry name" value="CARRIER"/>
    <property type="match status" value="1"/>
</dbReference>
<dbReference type="AlphaFoldDB" id="A0AAV8WLJ7"/>
<dbReference type="FunFam" id="3.40.605.10:FF:000026">
    <property type="entry name" value="Aldehyde dehydrogenase, putative"/>
    <property type="match status" value="1"/>
</dbReference>
<keyword evidence="2" id="KW-0560">Oxidoreductase</keyword>
<dbReference type="InterPro" id="IPR016161">
    <property type="entry name" value="Ald_DH/histidinol_DH"/>
</dbReference>
<sequence length="531" mass="58681">MLFLAGKMKNAATLDQITKQVEIEYTPEEKNLIESVRDIWEAILSLDIDDDTDFFAAGAGSMDVVRLVEEVKDVFKTELENDDVFMAPTFSEFCSNVVQKSRGGNVQAEIEYRAIELEINKMKVRFPCQLFINGEFVDAENGKSTPTINPATEELICDVQCASKNDVDKAVEAAKKAFESGEWSKISARERGQLLFRLADLMQEHKEELATIESIDSGAVYTLALKTHVGMSIETWRYFAGWTDKIQGSTIPVSHARPNRNLSFTKKEPIGPLTALKFAELSVKAGIPPGVINVLTGTGSVTGQAIASHPGIRKLGFTGSTEIGQGMQSVFFNKGENCIAAGRIFVEDGVHDEFVRRVVQETRKIQIGDPLNRSTSHGPQNHLAHLRKLLDYIEIGVKEGAKLEYGGKRLKRPGYFLEPTVFSNVEDHMYIAKEESFGPVMIVSRFNNGDIDGVLKRANATEYGLASGVFTKDISKALRFAERVEAGTVFVNTYNKTDVAAPFGGFKQSGFGKDLGQEALNEYLKTKMRDG</sequence>
<dbReference type="FunFam" id="1.10.1200.10:FF:000002">
    <property type="entry name" value="10-formyltetrahydrofolate dehydrogenase"/>
    <property type="match status" value="1"/>
</dbReference>
<dbReference type="PROSITE" id="PS00070">
    <property type="entry name" value="ALDEHYDE_DEHYDR_CYS"/>
    <property type="match status" value="1"/>
</dbReference>
<comment type="caution">
    <text evidence="4">The sequence shown here is derived from an EMBL/GenBank/DDBJ whole genome shotgun (WGS) entry which is preliminary data.</text>
</comment>
<protein>
    <recommendedName>
        <fullName evidence="3">Carrier domain-containing protein</fullName>
    </recommendedName>
</protein>
<evidence type="ECO:0000313" key="5">
    <source>
        <dbReference type="Proteomes" id="UP001162156"/>
    </source>
</evidence>
<dbReference type="Pfam" id="PF00550">
    <property type="entry name" value="PP-binding"/>
    <property type="match status" value="1"/>
</dbReference>
<dbReference type="Proteomes" id="UP001162156">
    <property type="component" value="Unassembled WGS sequence"/>
</dbReference>
<name>A0AAV8WLJ7_9CUCU</name>
<dbReference type="InterPro" id="IPR016163">
    <property type="entry name" value="Ald_DH_C"/>
</dbReference>
<accession>A0AAV8WLJ7</accession>
<dbReference type="PANTHER" id="PTHR11699">
    <property type="entry name" value="ALDEHYDE DEHYDROGENASE-RELATED"/>
    <property type="match status" value="1"/>
</dbReference>
<dbReference type="SUPFAM" id="SSF53720">
    <property type="entry name" value="ALDH-like"/>
    <property type="match status" value="1"/>
</dbReference>
<dbReference type="Gene3D" id="1.10.1200.10">
    <property type="entry name" value="ACP-like"/>
    <property type="match status" value="1"/>
</dbReference>
<organism evidence="4 5">
    <name type="scientific">Rhamnusium bicolor</name>
    <dbReference type="NCBI Taxonomy" id="1586634"/>
    <lineage>
        <taxon>Eukaryota</taxon>
        <taxon>Metazoa</taxon>
        <taxon>Ecdysozoa</taxon>
        <taxon>Arthropoda</taxon>
        <taxon>Hexapoda</taxon>
        <taxon>Insecta</taxon>
        <taxon>Pterygota</taxon>
        <taxon>Neoptera</taxon>
        <taxon>Endopterygota</taxon>
        <taxon>Coleoptera</taxon>
        <taxon>Polyphaga</taxon>
        <taxon>Cucujiformia</taxon>
        <taxon>Chrysomeloidea</taxon>
        <taxon>Cerambycidae</taxon>
        <taxon>Lepturinae</taxon>
        <taxon>Rhagiini</taxon>
        <taxon>Rhamnusium</taxon>
    </lineage>
</organism>
<gene>
    <name evidence="4" type="ORF">NQ314_020334</name>
</gene>
<comment type="similarity">
    <text evidence="1">Belongs to the aldehyde dehydrogenase family.</text>
</comment>
<dbReference type="Gene3D" id="3.40.605.10">
    <property type="entry name" value="Aldehyde Dehydrogenase, Chain A, domain 1"/>
    <property type="match status" value="3"/>
</dbReference>
<dbReference type="InterPro" id="IPR016162">
    <property type="entry name" value="Ald_DH_N"/>
</dbReference>
<evidence type="ECO:0000256" key="1">
    <source>
        <dbReference type="ARBA" id="ARBA00009986"/>
    </source>
</evidence>
<feature type="domain" description="Carrier" evidence="3">
    <location>
        <begin position="27"/>
        <end position="101"/>
    </location>
</feature>
<keyword evidence="5" id="KW-1185">Reference proteome</keyword>
<dbReference type="Pfam" id="PF00171">
    <property type="entry name" value="Aldedh"/>
    <property type="match status" value="2"/>
</dbReference>
<reference evidence="4" key="1">
    <citation type="journal article" date="2023" name="Insect Mol. Biol.">
        <title>Genome sequencing provides insights into the evolution of gene families encoding plant cell wall-degrading enzymes in longhorned beetles.</title>
        <authorList>
            <person name="Shin N.R."/>
            <person name="Okamura Y."/>
            <person name="Kirsch R."/>
            <person name="Pauchet Y."/>
        </authorList>
    </citation>
    <scope>NUCLEOTIDE SEQUENCE</scope>
    <source>
        <strain evidence="4">RBIC_L_NR</strain>
    </source>
</reference>
<dbReference type="InterPro" id="IPR016160">
    <property type="entry name" value="Ald_DH_CS_CYS"/>
</dbReference>
<dbReference type="Gene3D" id="3.40.309.10">
    <property type="entry name" value="Aldehyde Dehydrogenase, Chain A, domain 2"/>
    <property type="match status" value="1"/>
</dbReference>
<evidence type="ECO:0000256" key="2">
    <source>
        <dbReference type="ARBA" id="ARBA00023002"/>
    </source>
</evidence>
<evidence type="ECO:0000313" key="4">
    <source>
        <dbReference type="EMBL" id="KAJ8927213.1"/>
    </source>
</evidence>
<dbReference type="FunFam" id="3.40.309.10:FF:000001">
    <property type="entry name" value="Mitochondrial aldehyde dehydrogenase 2"/>
    <property type="match status" value="1"/>
</dbReference>
<evidence type="ECO:0000259" key="3">
    <source>
        <dbReference type="PROSITE" id="PS50075"/>
    </source>
</evidence>
<dbReference type="InterPro" id="IPR036736">
    <property type="entry name" value="ACP-like_sf"/>
</dbReference>
<dbReference type="InterPro" id="IPR009081">
    <property type="entry name" value="PP-bd_ACP"/>
</dbReference>
<dbReference type="InterPro" id="IPR015590">
    <property type="entry name" value="Aldehyde_DH_dom"/>
</dbReference>
<dbReference type="GO" id="GO:0016620">
    <property type="term" value="F:oxidoreductase activity, acting on the aldehyde or oxo group of donors, NAD or NADP as acceptor"/>
    <property type="evidence" value="ECO:0007669"/>
    <property type="project" value="InterPro"/>
</dbReference>